<evidence type="ECO:0000313" key="1">
    <source>
        <dbReference type="EMBL" id="QAY66353.1"/>
    </source>
</evidence>
<sequence length="184" mass="21392">MSSLTRSVTEEYEMLIRNIAPITDLLQKSERNPSGWSIKKTHAEELPEHICEGGVYAFWWIKTEESMAIMKNRTKCYTVKGKKIKEDVGHHEVTIEFTDQWLEYSGQQKEGYIPLYVGKNDACILERLEKHLRIPQLKYQRTTSKTDQLRRGIERIFSKDERTLILSSATSGISLYLCTVLMKS</sequence>
<dbReference type="AlphaFoldDB" id="A0A4P6EW01"/>
<dbReference type="OrthoDB" id="6370944at2"/>
<gene>
    <name evidence="1" type="ORF">ET464_07980</name>
</gene>
<accession>A0A4P6EW01</accession>
<dbReference type="Proteomes" id="UP000293568">
    <property type="component" value="Chromosome"/>
</dbReference>
<dbReference type="KEGG" id="pprt:ET464_07980"/>
<reference evidence="1 2" key="1">
    <citation type="submission" date="2019-01" db="EMBL/GenBank/DDBJ databases">
        <title>Genome sequencing of strain FW100M-2.</title>
        <authorList>
            <person name="Heo J."/>
            <person name="Kim S.-J."/>
            <person name="Kim J.-S."/>
            <person name="Hong S.-B."/>
            <person name="Kwon S.-W."/>
        </authorList>
    </citation>
    <scope>NUCLEOTIDE SEQUENCE [LARGE SCALE GENOMIC DNA]</scope>
    <source>
        <strain evidence="1 2">FW100M-2</strain>
    </source>
</reference>
<dbReference type="RefSeq" id="WP_129439850.1">
    <property type="nucleotide sequence ID" value="NZ_CP035492.1"/>
</dbReference>
<protein>
    <submittedName>
        <fullName evidence="1">Uncharacterized protein</fullName>
    </submittedName>
</protein>
<proteinExistence type="predicted"/>
<name>A0A4P6EW01_9BACL</name>
<evidence type="ECO:0000313" key="2">
    <source>
        <dbReference type="Proteomes" id="UP000293568"/>
    </source>
</evidence>
<dbReference type="EMBL" id="CP035492">
    <property type="protein sequence ID" value="QAY66353.1"/>
    <property type="molecule type" value="Genomic_DNA"/>
</dbReference>
<organism evidence="1 2">
    <name type="scientific">Paenibacillus protaetiae</name>
    <dbReference type="NCBI Taxonomy" id="2509456"/>
    <lineage>
        <taxon>Bacteria</taxon>
        <taxon>Bacillati</taxon>
        <taxon>Bacillota</taxon>
        <taxon>Bacilli</taxon>
        <taxon>Bacillales</taxon>
        <taxon>Paenibacillaceae</taxon>
        <taxon>Paenibacillus</taxon>
    </lineage>
</organism>
<keyword evidence="2" id="KW-1185">Reference proteome</keyword>